<dbReference type="EMBL" id="JBHLWO010000002">
    <property type="protein sequence ID" value="MFC0319905.1"/>
    <property type="molecule type" value="Genomic_DNA"/>
</dbReference>
<evidence type="ECO:0000256" key="2">
    <source>
        <dbReference type="ARBA" id="ARBA00022692"/>
    </source>
</evidence>
<keyword evidence="4 5" id="KW-0472">Membrane</keyword>
<dbReference type="Pfam" id="PF01925">
    <property type="entry name" value="TauE"/>
    <property type="match status" value="1"/>
</dbReference>
<organism evidence="6 7">
    <name type="scientific">Olivibacter oleidegradans</name>
    <dbReference type="NCBI Taxonomy" id="760123"/>
    <lineage>
        <taxon>Bacteria</taxon>
        <taxon>Pseudomonadati</taxon>
        <taxon>Bacteroidota</taxon>
        <taxon>Sphingobacteriia</taxon>
        <taxon>Sphingobacteriales</taxon>
        <taxon>Sphingobacteriaceae</taxon>
        <taxon>Olivibacter</taxon>
    </lineage>
</organism>
<comment type="similarity">
    <text evidence="5">Belongs to the 4-toluene sulfonate uptake permease (TSUP) (TC 2.A.102) family.</text>
</comment>
<dbReference type="PANTHER" id="PTHR43701:SF2">
    <property type="entry name" value="MEMBRANE TRANSPORTER PROTEIN YJNA-RELATED"/>
    <property type="match status" value="1"/>
</dbReference>
<keyword evidence="5" id="KW-1003">Cell membrane</keyword>
<feature type="transmembrane region" description="Helical" evidence="5">
    <location>
        <begin position="42"/>
        <end position="63"/>
    </location>
</feature>
<evidence type="ECO:0000256" key="3">
    <source>
        <dbReference type="ARBA" id="ARBA00022989"/>
    </source>
</evidence>
<proteinExistence type="inferred from homology"/>
<protein>
    <recommendedName>
        <fullName evidence="5">Probable membrane transporter protein</fullName>
    </recommendedName>
</protein>
<dbReference type="PANTHER" id="PTHR43701">
    <property type="entry name" value="MEMBRANE TRANSPORTER PROTEIN MJ0441-RELATED"/>
    <property type="match status" value="1"/>
</dbReference>
<reference evidence="6 7" key="1">
    <citation type="submission" date="2024-09" db="EMBL/GenBank/DDBJ databases">
        <authorList>
            <person name="Sun Q."/>
            <person name="Mori K."/>
        </authorList>
    </citation>
    <scope>NUCLEOTIDE SEQUENCE [LARGE SCALE GENOMIC DNA]</scope>
    <source>
        <strain evidence="6 7">CCM 7765</strain>
    </source>
</reference>
<evidence type="ECO:0000256" key="4">
    <source>
        <dbReference type="ARBA" id="ARBA00023136"/>
    </source>
</evidence>
<keyword evidence="7" id="KW-1185">Reference proteome</keyword>
<comment type="caution">
    <text evidence="6">The sequence shown here is derived from an EMBL/GenBank/DDBJ whole genome shotgun (WGS) entry which is preliminary data.</text>
</comment>
<dbReference type="RefSeq" id="WP_130855474.1">
    <property type="nucleotide sequence ID" value="NZ_JBHLWO010000002.1"/>
</dbReference>
<comment type="subcellular location">
    <subcellularLocation>
        <location evidence="5">Cell membrane</location>
        <topology evidence="5">Multi-pass membrane protein</topology>
    </subcellularLocation>
    <subcellularLocation>
        <location evidence="1">Membrane</location>
        <topology evidence="1">Multi-pass membrane protein</topology>
    </subcellularLocation>
</comment>
<accession>A0ABV6HM29</accession>
<feature type="transmembrane region" description="Helical" evidence="5">
    <location>
        <begin position="211"/>
        <end position="231"/>
    </location>
</feature>
<dbReference type="InterPro" id="IPR051598">
    <property type="entry name" value="TSUP/Inactive_protease-like"/>
</dbReference>
<evidence type="ECO:0000256" key="5">
    <source>
        <dbReference type="RuleBase" id="RU363041"/>
    </source>
</evidence>
<feature type="transmembrane region" description="Helical" evidence="5">
    <location>
        <begin position="69"/>
        <end position="90"/>
    </location>
</feature>
<keyword evidence="2 5" id="KW-0812">Transmembrane</keyword>
<gene>
    <name evidence="6" type="ORF">ACFFI0_16395</name>
</gene>
<dbReference type="InterPro" id="IPR002781">
    <property type="entry name" value="TM_pro_TauE-like"/>
</dbReference>
<feature type="transmembrane region" description="Helical" evidence="5">
    <location>
        <begin position="111"/>
        <end position="128"/>
    </location>
</feature>
<feature type="transmembrane region" description="Helical" evidence="5">
    <location>
        <begin position="6"/>
        <end position="35"/>
    </location>
</feature>
<feature type="transmembrane region" description="Helical" evidence="5">
    <location>
        <begin position="148"/>
        <end position="180"/>
    </location>
</feature>
<sequence>MDFIGYFASILIGISLGLIGSGGSILTVPVLVYLFHIDVITATTYSLFIVGLSSAAGTFPYFRGNMVDIKTALIFGIPSVLAVFFSRRVIVPAIPESVFEIGNLAVTRSTLLLSIFAVLMVIASYSMIAKSEEADQPKVNRQKPFSNLRILSLGALVGLVTGLVGAGGGFLIVPALIGFLKTPIKTAIGTSLLIVAINSLTGFLFSVTFIAINWCFLLSVTLMAFLGIFVGSKLVKKIEGRRLRFAFGWFVLIMGIYILLRELLFK</sequence>
<evidence type="ECO:0000313" key="7">
    <source>
        <dbReference type="Proteomes" id="UP001589774"/>
    </source>
</evidence>
<evidence type="ECO:0000256" key="1">
    <source>
        <dbReference type="ARBA" id="ARBA00004141"/>
    </source>
</evidence>
<evidence type="ECO:0000313" key="6">
    <source>
        <dbReference type="EMBL" id="MFC0319905.1"/>
    </source>
</evidence>
<name>A0ABV6HM29_9SPHI</name>
<feature type="transmembrane region" description="Helical" evidence="5">
    <location>
        <begin position="187"/>
        <end position="205"/>
    </location>
</feature>
<dbReference type="Proteomes" id="UP001589774">
    <property type="component" value="Unassembled WGS sequence"/>
</dbReference>
<keyword evidence="3 5" id="KW-1133">Transmembrane helix</keyword>
<feature type="transmembrane region" description="Helical" evidence="5">
    <location>
        <begin position="243"/>
        <end position="260"/>
    </location>
</feature>